<reference evidence="2" key="1">
    <citation type="journal article" date="2012" name="Nature">
        <title>The tomato genome sequence provides insights into fleshy fruit evolution.</title>
        <authorList>
            <consortium name="Tomato Genome Consortium"/>
        </authorList>
    </citation>
    <scope>NUCLEOTIDE SEQUENCE [LARGE SCALE GENOMIC DNA]</scope>
    <source>
        <strain evidence="2">cv. Heinz 1706</strain>
    </source>
</reference>
<feature type="transmembrane region" description="Helical" evidence="1">
    <location>
        <begin position="6"/>
        <end position="25"/>
    </location>
</feature>
<name>A0A3Q7G1W3_SOLLC</name>
<protein>
    <submittedName>
        <fullName evidence="2">Uncharacterized protein</fullName>
    </submittedName>
</protein>
<dbReference type="Gramene" id="Solyc04g015720.2.1">
    <property type="protein sequence ID" value="Solyc04g015720.2.1.1"/>
    <property type="gene ID" value="Solyc04g015720.2"/>
</dbReference>
<reference evidence="2" key="2">
    <citation type="submission" date="2019-01" db="UniProtKB">
        <authorList>
            <consortium name="EnsemblPlants"/>
        </authorList>
    </citation>
    <scope>IDENTIFICATION</scope>
    <source>
        <strain evidence="2">cv. Heinz 1706</strain>
    </source>
</reference>
<evidence type="ECO:0000313" key="3">
    <source>
        <dbReference type="Proteomes" id="UP000004994"/>
    </source>
</evidence>
<organism evidence="2">
    <name type="scientific">Solanum lycopersicum</name>
    <name type="common">Tomato</name>
    <name type="synonym">Lycopersicon esculentum</name>
    <dbReference type="NCBI Taxonomy" id="4081"/>
    <lineage>
        <taxon>Eukaryota</taxon>
        <taxon>Viridiplantae</taxon>
        <taxon>Streptophyta</taxon>
        <taxon>Embryophyta</taxon>
        <taxon>Tracheophyta</taxon>
        <taxon>Spermatophyta</taxon>
        <taxon>Magnoliopsida</taxon>
        <taxon>eudicotyledons</taxon>
        <taxon>Gunneridae</taxon>
        <taxon>Pentapetalae</taxon>
        <taxon>asterids</taxon>
        <taxon>lamiids</taxon>
        <taxon>Solanales</taxon>
        <taxon>Solanaceae</taxon>
        <taxon>Solanoideae</taxon>
        <taxon>Solaneae</taxon>
        <taxon>Solanum</taxon>
        <taxon>Solanum subgen. Lycopersicon</taxon>
    </lineage>
</organism>
<keyword evidence="1" id="KW-0472">Membrane</keyword>
<dbReference type="EnsemblPlants" id="Solyc04g015720.2.1">
    <property type="protein sequence ID" value="Solyc04g015720.2.1.1"/>
    <property type="gene ID" value="Solyc04g015720.2"/>
</dbReference>
<sequence>MLRQTWFLGLWGTCSVGLLGIRSFGF</sequence>
<evidence type="ECO:0000256" key="1">
    <source>
        <dbReference type="SAM" id="Phobius"/>
    </source>
</evidence>
<dbReference type="InParanoid" id="A0A3Q7G1W3"/>
<dbReference type="AlphaFoldDB" id="A0A3Q7G1W3"/>
<keyword evidence="1" id="KW-1133">Transmembrane helix</keyword>
<evidence type="ECO:0000313" key="2">
    <source>
        <dbReference type="EnsemblPlants" id="Solyc04g015720.2.1.1"/>
    </source>
</evidence>
<keyword evidence="3" id="KW-1185">Reference proteome</keyword>
<proteinExistence type="predicted"/>
<keyword evidence="1" id="KW-0812">Transmembrane</keyword>
<dbReference type="Proteomes" id="UP000004994">
    <property type="component" value="Chromosome 4"/>
</dbReference>
<accession>A0A3Q7G1W3</accession>